<name>A0ABQ6GAH5_9BACL</name>
<sequence length="95" mass="11302">MFKRKWAFEDPKSVAVMTMDKIMKRESPVLYVTHDEEDGMWQFLDGDDVIQEEARLISLKQMVDIDPGLIKLANLPFGWVAWRESKDSEWIREQR</sequence>
<gene>
    <name evidence="1" type="ORF">MU1_15980</name>
</gene>
<evidence type="ECO:0008006" key="3">
    <source>
        <dbReference type="Google" id="ProtNLM"/>
    </source>
</evidence>
<reference evidence="1 2" key="1">
    <citation type="submission" date="2023-03" db="EMBL/GenBank/DDBJ databases">
        <title>Draft genome sequence of the bacteria which degrade cell wall of Tricholomamatutake.</title>
        <authorList>
            <person name="Konishi Y."/>
            <person name="Fukuta Y."/>
            <person name="Shirasaka N."/>
        </authorList>
    </citation>
    <scope>NUCLEOTIDE SEQUENCE [LARGE SCALE GENOMIC DNA]</scope>
    <source>
        <strain evidence="2">mu1</strain>
    </source>
</reference>
<keyword evidence="2" id="KW-1185">Reference proteome</keyword>
<evidence type="ECO:0000313" key="1">
    <source>
        <dbReference type="EMBL" id="GLX67253.1"/>
    </source>
</evidence>
<dbReference type="EMBL" id="BSSQ01000006">
    <property type="protein sequence ID" value="GLX67253.1"/>
    <property type="molecule type" value="Genomic_DNA"/>
</dbReference>
<comment type="caution">
    <text evidence="1">The sequence shown here is derived from an EMBL/GenBank/DDBJ whole genome shotgun (WGS) entry which is preliminary data.</text>
</comment>
<dbReference type="RefSeq" id="WP_284237998.1">
    <property type="nucleotide sequence ID" value="NZ_BSSQ01000006.1"/>
</dbReference>
<proteinExistence type="predicted"/>
<protein>
    <recommendedName>
        <fullName evidence="3">DUF2185 domain-containing protein</fullName>
    </recommendedName>
</protein>
<evidence type="ECO:0000313" key="2">
    <source>
        <dbReference type="Proteomes" id="UP001157114"/>
    </source>
</evidence>
<organism evidence="1 2">
    <name type="scientific">Paenibacillus glycanilyticus</name>
    <dbReference type="NCBI Taxonomy" id="126569"/>
    <lineage>
        <taxon>Bacteria</taxon>
        <taxon>Bacillati</taxon>
        <taxon>Bacillota</taxon>
        <taxon>Bacilli</taxon>
        <taxon>Bacillales</taxon>
        <taxon>Paenibacillaceae</taxon>
        <taxon>Paenibacillus</taxon>
    </lineage>
</organism>
<accession>A0ABQ6GAH5</accession>
<dbReference type="Proteomes" id="UP001157114">
    <property type="component" value="Unassembled WGS sequence"/>
</dbReference>